<dbReference type="NCBIfam" id="TIGR00254">
    <property type="entry name" value="GGDEF"/>
    <property type="match status" value="1"/>
</dbReference>
<dbReference type="PANTHER" id="PTHR46663">
    <property type="entry name" value="DIGUANYLATE CYCLASE DGCT-RELATED"/>
    <property type="match status" value="1"/>
</dbReference>
<dbReference type="Proteomes" id="UP000244912">
    <property type="component" value="Unassembled WGS sequence"/>
</dbReference>
<dbReference type="InterPro" id="IPR029787">
    <property type="entry name" value="Nucleotide_cyclase"/>
</dbReference>
<dbReference type="GO" id="GO:0003824">
    <property type="term" value="F:catalytic activity"/>
    <property type="evidence" value="ECO:0007669"/>
    <property type="project" value="UniProtKB-ARBA"/>
</dbReference>
<evidence type="ECO:0000259" key="1">
    <source>
        <dbReference type="PROSITE" id="PS50887"/>
    </source>
</evidence>
<dbReference type="InterPro" id="IPR042463">
    <property type="entry name" value="HNOB_dom_associated_sf"/>
</dbReference>
<reference evidence="2 3" key="1">
    <citation type="submission" date="2018-03" db="EMBL/GenBank/DDBJ databases">
        <authorList>
            <person name="Keele B.F."/>
        </authorList>
    </citation>
    <scope>NUCLEOTIDE SEQUENCE [LARGE SCALE GENOMIC DNA]</scope>
    <source>
        <strain evidence="2 3">CECT 8504</strain>
    </source>
</reference>
<dbReference type="SUPFAM" id="SSF55073">
    <property type="entry name" value="Nucleotide cyclase"/>
    <property type="match status" value="1"/>
</dbReference>
<evidence type="ECO:0000313" key="3">
    <source>
        <dbReference type="Proteomes" id="UP000244912"/>
    </source>
</evidence>
<dbReference type="EMBL" id="ONZF01000008">
    <property type="protein sequence ID" value="SPJ25251.1"/>
    <property type="molecule type" value="Genomic_DNA"/>
</dbReference>
<name>A0A2R8BYK9_9RHOB</name>
<dbReference type="PROSITE" id="PS50887">
    <property type="entry name" value="GGDEF"/>
    <property type="match status" value="1"/>
</dbReference>
<dbReference type="FunFam" id="3.30.70.270:FF:000001">
    <property type="entry name" value="Diguanylate cyclase domain protein"/>
    <property type="match status" value="1"/>
</dbReference>
<dbReference type="Gene3D" id="3.30.70.270">
    <property type="match status" value="1"/>
</dbReference>
<dbReference type="OrthoDB" id="9812260at2"/>
<dbReference type="CDD" id="cd01949">
    <property type="entry name" value="GGDEF"/>
    <property type="match status" value="1"/>
</dbReference>
<accession>A0A2R8BYK9</accession>
<dbReference type="RefSeq" id="WP_108895061.1">
    <property type="nucleotide sequence ID" value="NZ_ONZF01000008.1"/>
</dbReference>
<protein>
    <submittedName>
        <fullName evidence="2">Putative signaling protein</fullName>
    </submittedName>
</protein>
<dbReference type="InterPro" id="IPR000160">
    <property type="entry name" value="GGDEF_dom"/>
</dbReference>
<dbReference type="SMART" id="SM00267">
    <property type="entry name" value="GGDEF"/>
    <property type="match status" value="1"/>
</dbReference>
<dbReference type="PANTHER" id="PTHR46663:SF2">
    <property type="entry name" value="GGDEF DOMAIN-CONTAINING PROTEIN"/>
    <property type="match status" value="1"/>
</dbReference>
<dbReference type="Pfam" id="PF00990">
    <property type="entry name" value="GGDEF"/>
    <property type="match status" value="1"/>
</dbReference>
<organism evidence="2 3">
    <name type="scientific">Palleronia abyssalis</name>
    <dbReference type="NCBI Taxonomy" id="1501240"/>
    <lineage>
        <taxon>Bacteria</taxon>
        <taxon>Pseudomonadati</taxon>
        <taxon>Pseudomonadota</taxon>
        <taxon>Alphaproteobacteria</taxon>
        <taxon>Rhodobacterales</taxon>
        <taxon>Roseobacteraceae</taxon>
        <taxon>Palleronia</taxon>
    </lineage>
</organism>
<sequence>MPENETMLPVATLDRLLPMHMRLAGDGIIVGAGPAIRRLAGERMQEGMRFFDLFSIERPKNCGEMSDLLDCAGARLSLRFQAGRKVSLRGHIVPAGTPDCDECGAIVDLALDLRELADLGGAPMTAADFSPTDPTLDMLYLIEAKTLAMDETLRLIDRLQGDRARAEQQAFTDTLTGLRNRRALDLLLNRYVQEGQSFAMFVIDLDFFKKVNDTYGHIAGDVVLCAVAERLGKVVRAADCVARVGGDEFVVLLPGLTIEDELTAIANRLIEEIDIPIPYGDVDCHVSASVGIAVSTWYNAPTAEDMFADADCALYTSKTAGRGRHTMFAAPGCPELNRRSAPP</sequence>
<dbReference type="InterPro" id="IPR052163">
    <property type="entry name" value="DGC-Regulatory_Protein"/>
</dbReference>
<gene>
    <name evidence="2" type="ORF">PAA8504_03102</name>
</gene>
<keyword evidence="3" id="KW-1185">Reference proteome</keyword>
<dbReference type="AlphaFoldDB" id="A0A2R8BYK9"/>
<dbReference type="Gene3D" id="3.30.450.260">
    <property type="entry name" value="Haem NO binding associated domain"/>
    <property type="match status" value="1"/>
</dbReference>
<feature type="domain" description="GGDEF" evidence="1">
    <location>
        <begin position="196"/>
        <end position="330"/>
    </location>
</feature>
<dbReference type="InterPro" id="IPR043128">
    <property type="entry name" value="Rev_trsase/Diguanyl_cyclase"/>
</dbReference>
<proteinExistence type="predicted"/>
<evidence type="ECO:0000313" key="2">
    <source>
        <dbReference type="EMBL" id="SPJ25251.1"/>
    </source>
</evidence>